<reference evidence="1 2" key="1">
    <citation type="journal article" date="2021" name="Sci. Rep.">
        <title>The distribution of antibiotic resistance genes in chicken gut microbiota commensals.</title>
        <authorList>
            <person name="Juricova H."/>
            <person name="Matiasovicova J."/>
            <person name="Kubasova T."/>
            <person name="Cejkova D."/>
            <person name="Rychlik I."/>
        </authorList>
    </citation>
    <scope>NUCLEOTIDE SEQUENCE [LARGE SCALE GENOMIC DNA]</scope>
    <source>
        <strain evidence="1 2">An829</strain>
    </source>
</reference>
<proteinExistence type="predicted"/>
<dbReference type="EMBL" id="JACJJC010000299">
    <property type="protein sequence ID" value="MBM6705295.1"/>
    <property type="molecule type" value="Genomic_DNA"/>
</dbReference>
<evidence type="ECO:0008006" key="3">
    <source>
        <dbReference type="Google" id="ProtNLM"/>
    </source>
</evidence>
<feature type="non-terminal residue" evidence="1">
    <location>
        <position position="143"/>
    </location>
</feature>
<evidence type="ECO:0000313" key="2">
    <source>
        <dbReference type="Proteomes" id="UP000715095"/>
    </source>
</evidence>
<gene>
    <name evidence="1" type="ORF">H6A60_12555</name>
</gene>
<comment type="caution">
    <text evidence="1">The sequence shown here is derived from an EMBL/GenBank/DDBJ whole genome shotgun (WGS) entry which is preliminary data.</text>
</comment>
<evidence type="ECO:0000313" key="1">
    <source>
        <dbReference type="EMBL" id="MBM6705295.1"/>
    </source>
</evidence>
<keyword evidence="2" id="KW-1185">Reference proteome</keyword>
<protein>
    <recommendedName>
        <fullName evidence="3">Autotransporter outer membrane beta-barrel domain-containing protein</fullName>
    </recommendedName>
</protein>
<accession>A0ABS2DX70</accession>
<name>A0ABS2DX70_9BURK</name>
<feature type="non-terminal residue" evidence="1">
    <location>
        <position position="1"/>
    </location>
</feature>
<sequence>AAVAGSTLIGLSGVSQLISSGESDKNVWGLDLTSGGTIDFGQIDGSGGQLVLSSNDGTWSGSGRIDLSSNKQTTVVFEDGTSQQTGNRFDELNSGSALLSGGGVFDLTLFEGVSDVYLNGSQITGSGTVSISGFQTDGSFSGT</sequence>
<organism evidence="1 2">
    <name type="scientific">Sutterella massiliensis</name>
    <dbReference type="NCBI Taxonomy" id="1816689"/>
    <lineage>
        <taxon>Bacteria</taxon>
        <taxon>Pseudomonadati</taxon>
        <taxon>Pseudomonadota</taxon>
        <taxon>Betaproteobacteria</taxon>
        <taxon>Burkholderiales</taxon>
        <taxon>Sutterellaceae</taxon>
        <taxon>Sutterella</taxon>
    </lineage>
</organism>
<dbReference type="Proteomes" id="UP000715095">
    <property type="component" value="Unassembled WGS sequence"/>
</dbReference>
<dbReference type="RefSeq" id="WP_205105192.1">
    <property type="nucleotide sequence ID" value="NZ_JACJJC010000299.1"/>
</dbReference>